<proteinExistence type="predicted"/>
<feature type="domain" description="ChsH2 C-terminal OB-fold" evidence="1">
    <location>
        <begin position="53"/>
        <end position="106"/>
    </location>
</feature>
<evidence type="ECO:0008006" key="5">
    <source>
        <dbReference type="Google" id="ProtNLM"/>
    </source>
</evidence>
<gene>
    <name evidence="3" type="ORF">VC35_05270</name>
</gene>
<dbReference type="Proteomes" id="UP000033588">
    <property type="component" value="Unassembled WGS sequence"/>
</dbReference>
<accession>A0A0F4TY88</accession>
<dbReference type="PANTHER" id="PTHR34075">
    <property type="entry name" value="BLR3430 PROTEIN"/>
    <property type="match status" value="1"/>
</dbReference>
<dbReference type="InterPro" id="IPR022002">
    <property type="entry name" value="ChsH2_Znr"/>
</dbReference>
<evidence type="ECO:0000259" key="2">
    <source>
        <dbReference type="Pfam" id="PF12172"/>
    </source>
</evidence>
<dbReference type="InterPro" id="IPR012340">
    <property type="entry name" value="NA-bd_OB-fold"/>
</dbReference>
<evidence type="ECO:0000313" key="3">
    <source>
        <dbReference type="EMBL" id="KJZ49408.1"/>
    </source>
</evidence>
<evidence type="ECO:0000313" key="4">
    <source>
        <dbReference type="Proteomes" id="UP000033588"/>
    </source>
</evidence>
<evidence type="ECO:0000259" key="1">
    <source>
        <dbReference type="Pfam" id="PF01796"/>
    </source>
</evidence>
<dbReference type="SUPFAM" id="SSF50249">
    <property type="entry name" value="Nucleic acid-binding proteins"/>
    <property type="match status" value="1"/>
</dbReference>
<dbReference type="PANTHER" id="PTHR34075:SF5">
    <property type="entry name" value="BLR3430 PROTEIN"/>
    <property type="match status" value="1"/>
</dbReference>
<protein>
    <recommendedName>
        <fullName evidence="5">DNA-binding protein</fullName>
    </recommendedName>
</protein>
<dbReference type="OrthoDB" id="3182121at2"/>
<comment type="caution">
    <text evidence="3">The sequence shown here is derived from an EMBL/GenBank/DDBJ whole genome shotgun (WGS) entry which is preliminary data.</text>
</comment>
<dbReference type="InterPro" id="IPR002878">
    <property type="entry name" value="ChsH2_C"/>
</dbReference>
<dbReference type="Gene3D" id="6.10.30.10">
    <property type="match status" value="1"/>
</dbReference>
<dbReference type="PATRIC" id="fig|294.132.peg.5626"/>
<dbReference type="InterPro" id="IPR052513">
    <property type="entry name" value="Thioester_dehydratase-like"/>
</dbReference>
<name>A0A0F4TY88_PSEFL</name>
<feature type="domain" description="ChsH2 rubredoxin-like zinc ribbon" evidence="2">
    <location>
        <begin position="15"/>
        <end position="46"/>
    </location>
</feature>
<dbReference type="RefSeq" id="WP_046038227.1">
    <property type="nucleotide sequence ID" value="NZ_LACC01000008.1"/>
</dbReference>
<dbReference type="EMBL" id="LACC01000008">
    <property type="protein sequence ID" value="KJZ49408.1"/>
    <property type="molecule type" value="Genomic_DNA"/>
</dbReference>
<sequence length="126" mass="14176">MNDVREPAPYQRYLEGLARGALAYQHCHDCDQAVFYLRPCCPHCGSVELDLRDSQGLGTLYSSSVVYDKEHNYNLVLVDLDEGFRMMSTVAGCDAPPIGARVRARVERLDGQEPRVVFDLNEGERP</sequence>
<reference evidence="3 4" key="1">
    <citation type="submission" date="2015-03" db="EMBL/GenBank/DDBJ databases">
        <title>Comparative genomics of Pseudomonas insights into diversity of traits involved in vanlence and defense.</title>
        <authorList>
            <person name="Qin Y."/>
        </authorList>
    </citation>
    <scope>NUCLEOTIDE SEQUENCE [LARGE SCALE GENOMIC DNA]</scope>
    <source>
        <strain evidence="3 4">C8</strain>
    </source>
</reference>
<organism evidence="3 4">
    <name type="scientific">Pseudomonas fluorescens</name>
    <dbReference type="NCBI Taxonomy" id="294"/>
    <lineage>
        <taxon>Bacteria</taxon>
        <taxon>Pseudomonadati</taxon>
        <taxon>Pseudomonadota</taxon>
        <taxon>Gammaproteobacteria</taxon>
        <taxon>Pseudomonadales</taxon>
        <taxon>Pseudomonadaceae</taxon>
        <taxon>Pseudomonas</taxon>
    </lineage>
</organism>
<dbReference type="AlphaFoldDB" id="A0A0F4TY88"/>
<dbReference type="Pfam" id="PF12172">
    <property type="entry name" value="zf-ChsH2"/>
    <property type="match status" value="1"/>
</dbReference>
<dbReference type="Pfam" id="PF01796">
    <property type="entry name" value="OB_ChsH2_C"/>
    <property type="match status" value="1"/>
</dbReference>